<keyword evidence="2" id="KW-1185">Reference proteome</keyword>
<dbReference type="OrthoDB" id="294295at2759"/>
<organism evidence="1 2">
    <name type="scientific">Ceratopteris richardii</name>
    <name type="common">Triangle waterfern</name>
    <dbReference type="NCBI Taxonomy" id="49495"/>
    <lineage>
        <taxon>Eukaryota</taxon>
        <taxon>Viridiplantae</taxon>
        <taxon>Streptophyta</taxon>
        <taxon>Embryophyta</taxon>
        <taxon>Tracheophyta</taxon>
        <taxon>Polypodiopsida</taxon>
        <taxon>Polypodiidae</taxon>
        <taxon>Polypodiales</taxon>
        <taxon>Pteridineae</taxon>
        <taxon>Pteridaceae</taxon>
        <taxon>Parkerioideae</taxon>
        <taxon>Ceratopteris</taxon>
    </lineage>
</organism>
<evidence type="ECO:0000313" key="1">
    <source>
        <dbReference type="EMBL" id="KAH7284580.1"/>
    </source>
</evidence>
<dbReference type="CDD" id="cd05233">
    <property type="entry name" value="SDR_c"/>
    <property type="match status" value="1"/>
</dbReference>
<dbReference type="EMBL" id="CM035439">
    <property type="protein sequence ID" value="KAH7284580.1"/>
    <property type="molecule type" value="Genomic_DNA"/>
</dbReference>
<comment type="caution">
    <text evidence="1">The sequence shown here is derived from an EMBL/GenBank/DDBJ whole genome shotgun (WGS) entry which is preliminary data.</text>
</comment>
<dbReference type="InterPro" id="IPR036291">
    <property type="entry name" value="NAD(P)-bd_dom_sf"/>
</dbReference>
<reference evidence="1" key="1">
    <citation type="submission" date="2021-08" db="EMBL/GenBank/DDBJ databases">
        <title>WGS assembly of Ceratopteris richardii.</title>
        <authorList>
            <person name="Marchant D.B."/>
            <person name="Chen G."/>
            <person name="Jenkins J."/>
            <person name="Shu S."/>
            <person name="Leebens-Mack J."/>
            <person name="Grimwood J."/>
            <person name="Schmutz J."/>
            <person name="Soltis P."/>
            <person name="Soltis D."/>
            <person name="Chen Z.-H."/>
        </authorList>
    </citation>
    <scope>NUCLEOTIDE SEQUENCE</scope>
    <source>
        <strain evidence="1">Whitten #5841</strain>
        <tissue evidence="1">Leaf</tissue>
    </source>
</reference>
<proteinExistence type="predicted"/>
<dbReference type="Gene3D" id="3.40.50.720">
    <property type="entry name" value="NAD(P)-binding Rossmann-like Domain"/>
    <property type="match status" value="1"/>
</dbReference>
<name>A0A8T2QLY4_CERRI</name>
<dbReference type="Pfam" id="PF13561">
    <property type="entry name" value="adh_short_C2"/>
    <property type="match status" value="1"/>
</dbReference>
<dbReference type="PANTHER" id="PTHR44375">
    <property type="entry name" value="BETA-KETOACYL-ACP REDUCTASE-LIKE PROTEIN-RELATED"/>
    <property type="match status" value="1"/>
</dbReference>
<dbReference type="AlphaFoldDB" id="A0A8T2QLY4"/>
<protein>
    <submittedName>
        <fullName evidence="1">Uncharacterized protein</fullName>
    </submittedName>
</protein>
<dbReference type="Proteomes" id="UP000825935">
    <property type="component" value="Chromosome 34"/>
</dbReference>
<dbReference type="SUPFAM" id="SSF51735">
    <property type="entry name" value="NAD(P)-binding Rossmann-fold domains"/>
    <property type="match status" value="1"/>
</dbReference>
<sequence>MTSLLDVRGKRALIVPVVRDGGIDEVALSATRILLQHGCRVVLSGDSTLLHEAVLNLCPADTDNEDIKVLHVDDPDCTQFSVNAAVEEAWDAFSGLDLLLCFSTFTGPQIPFLDSTEHQIESATTMNFKKVCLFSIALGKKMAVAGTGGSFVFVTSIIGAERGLFPGFVIPGASIAAVNYITRAMALELGKYKIRVNAVARGLHESDALLSILTKEALEGEGKRIVPSGRWLNKESDLTSMILYLASDVSSFVTGTVVFVDGGQSLVRPRMRSFL</sequence>
<evidence type="ECO:0000313" key="2">
    <source>
        <dbReference type="Proteomes" id="UP000825935"/>
    </source>
</evidence>
<dbReference type="InterPro" id="IPR002347">
    <property type="entry name" value="SDR_fam"/>
</dbReference>
<gene>
    <name evidence="1" type="ORF">KP509_34G060800</name>
</gene>
<accession>A0A8T2QLY4</accession>
<dbReference type="PANTHER" id="PTHR44375:SF6">
    <property type="entry name" value="F28J7.36 PROTEIN"/>
    <property type="match status" value="1"/>
</dbReference>
<dbReference type="OMA" id="DEYPRAM"/>
<dbReference type="PRINTS" id="PR00081">
    <property type="entry name" value="GDHRDH"/>
</dbReference>